<reference evidence="2" key="1">
    <citation type="submission" date="2021-03" db="EMBL/GenBank/DDBJ databases">
        <authorList>
            <person name="Bekaert M."/>
        </authorList>
    </citation>
    <scope>NUCLEOTIDE SEQUENCE</scope>
</reference>
<dbReference type="PANTHER" id="PTHR46601">
    <property type="entry name" value="ULP_PROTEASE DOMAIN-CONTAINING PROTEIN"/>
    <property type="match status" value="1"/>
</dbReference>
<protein>
    <recommendedName>
        <fullName evidence="4">Vertnin</fullName>
    </recommendedName>
</protein>
<sequence length="1575" mass="180714">MEAESVDSQDGRKQKKHRSTIWREQLKKNNPQKYKQYLEKQKEHSKTNRQKLKSIRLKKNKTPEEEQVCKNILENLRMRQAKLRQRKKEKTETPIKVKIGSNKNTKSKPSTRKNVQTKREKWRVAKAKYRANTSNYKKRWVKEKDKNRKKTTKDDEKKMQLPKLKQKTEKSHDMIGYKTKQSLWNKASSVRQQLPTTPRKFVDLLTHIIKNTTPRKKDAIYEQLIQKEKKYASIFMRRNMAFTKDLLDRNTLRYLKSYDRKNIVRKALKNLKIQPRKTRKDKFSKTKENLVKSFFLRTARVLPQKRYTTKYGPGYSLQMTLTAAFKTFRDENPTIKLSFSKFISLKPKCVRLLTKTQWNVCVCPTCFNIKYKLTCLNRAFSHHKSPRNEKELVNFLLCRKPDARRFHQSKCIYGICEMCSSHEKHCNIVQHYRDLNTDQEQIRKLSWNHWERKMGSDGKIRKCLVQKEGNVHQCLEELQEDVEKPTQGTSLVKHVFTADWQQFQFNTIKDNLPKDNILMVMDFGRNRVVRYQDEIKSAYFAAAQITIHPIVLFYHSNDVPELIVRHSLVFLSDDITHDSKAVEYFQNKTLEFLDEKSIPYKELIIFSDGCAGQYKSRHTFAKLAQENVVIQRHYFGSEHGKSESDGEVAAVNKAVDSVVIGRRAIITNATDMYNWCCEHIVFDEPGSKRDFFLVDKNIIEHSKEDTVKPIKGIRQIHQVNNDPQTQGALNIKKVSCFCEQCLKRDYERCINSDYTDIERIKIQNEGKDVKESKRKTIIQGNKNSENKENAKLKVKEKKTTIKKKKETASSKPKVPVVPQEKKTAIKKKKETASSKPKVPVVPQEKKTSIRKKNETVSSKPKVVKQSVPLRTAEQQQPPNEHTAIDRKQYFDLKLQELQRCADYDILLALCTQLDEEFKQIEIVINEDTNIVSNNLVVDRDASNLFPKLRLQTTKFVNYLPVVVYGDGNCLPRSISTLVFGNENNFKEIRARITVEMCINAELYLKNENLIKGNSFPKKDASYLLNTYIMFLEQYTPGDRLTRNVIRRLYEEEVLNSCKNGSWMGIWELLAVSSVLKCEIMSVYPDVHTDVVPRTVLHRRILPLKEQEGLYSISAAVMWSSTRNDGFINHFVPLLPLHRQESHSVNTEPLICFDDSDTSLNEDDSFIKTFLENDVFMNIDNSDIDVMSEVLSSQANIVDEKSEVKSDDVVKSMPIEFEVVCRQANIGDEKSEVKSDDVVKFEVLSSQANIGDEKSEVKSDDVVKSVPVKFEVLSSQANIGDEKSEVKSDDVVKSVPVKFEVLSSQANIGDEKSKVKSDDVVKSVPVKFEVLSSQANIGDEKSAVKSDDVVKSVPVKFEVLSSQANIVNEKSEVKSDDVVKSVPVKFEVLSSQANIGDEKSVVKSDDVVKSVPVKFEVLSSQANIGDENQANIGDEKSVVKSDDVVKSVPVKFEVLSSQANIGDEKSVVKSDDVVKSVPVKFEVLSSQANIGDEKSEVKSDDEVKVVPVKSEVLCSQANIGDEKSEVKSDDEVKSDVDVMDNSALETTVAEKSRCLNGHGFFIMHLLDVIEGGRREH</sequence>
<dbReference type="EMBL" id="CAJPWZ010003049">
    <property type="protein sequence ID" value="CAG2250371.1"/>
    <property type="molecule type" value="Genomic_DNA"/>
</dbReference>
<dbReference type="PANTHER" id="PTHR46601:SF1">
    <property type="entry name" value="ADF-H DOMAIN-CONTAINING PROTEIN"/>
    <property type="match status" value="1"/>
</dbReference>
<dbReference type="Proteomes" id="UP000683360">
    <property type="component" value="Unassembled WGS sequence"/>
</dbReference>
<proteinExistence type="predicted"/>
<feature type="compositionally biased region" description="Low complexity" evidence="1">
    <location>
        <begin position="856"/>
        <end position="868"/>
    </location>
</feature>
<feature type="compositionally biased region" description="Basic and acidic residues" evidence="1">
    <location>
        <begin position="142"/>
        <end position="159"/>
    </location>
</feature>
<dbReference type="InterPro" id="IPR047273">
    <property type="entry name" value="VRTN_OTU_dom"/>
</dbReference>
<evidence type="ECO:0008006" key="4">
    <source>
        <dbReference type="Google" id="ProtNLM"/>
    </source>
</evidence>
<keyword evidence="3" id="KW-1185">Reference proteome</keyword>
<feature type="compositionally biased region" description="Basic and acidic residues" evidence="1">
    <location>
        <begin position="36"/>
        <end position="46"/>
    </location>
</feature>
<evidence type="ECO:0000313" key="2">
    <source>
        <dbReference type="EMBL" id="CAG2250371.1"/>
    </source>
</evidence>
<feature type="compositionally biased region" description="Basic residues" evidence="1">
    <location>
        <begin position="47"/>
        <end position="60"/>
    </location>
</feature>
<accession>A0A8S3V9M9</accession>
<feature type="region of interest" description="Disordered" evidence="1">
    <location>
        <begin position="83"/>
        <end position="124"/>
    </location>
</feature>
<feature type="compositionally biased region" description="Basic and acidic residues" evidence="1">
    <location>
        <begin position="784"/>
        <end position="799"/>
    </location>
</feature>
<organism evidence="2 3">
    <name type="scientific">Mytilus edulis</name>
    <name type="common">Blue mussel</name>
    <dbReference type="NCBI Taxonomy" id="6550"/>
    <lineage>
        <taxon>Eukaryota</taxon>
        <taxon>Metazoa</taxon>
        <taxon>Spiralia</taxon>
        <taxon>Lophotrochozoa</taxon>
        <taxon>Mollusca</taxon>
        <taxon>Bivalvia</taxon>
        <taxon>Autobranchia</taxon>
        <taxon>Pteriomorphia</taxon>
        <taxon>Mytilida</taxon>
        <taxon>Mytiloidea</taxon>
        <taxon>Mytilidae</taxon>
        <taxon>Mytilinae</taxon>
        <taxon>Mytilus</taxon>
    </lineage>
</organism>
<dbReference type="CDD" id="cd22791">
    <property type="entry name" value="OTU_VRTN"/>
    <property type="match status" value="1"/>
</dbReference>
<dbReference type="OrthoDB" id="6152551at2759"/>
<evidence type="ECO:0000256" key="1">
    <source>
        <dbReference type="SAM" id="MobiDB-lite"/>
    </source>
</evidence>
<feature type="region of interest" description="Disordered" evidence="1">
    <location>
        <begin position="1"/>
        <end position="65"/>
    </location>
</feature>
<feature type="compositionally biased region" description="Basic and acidic residues" evidence="1">
    <location>
        <begin position="843"/>
        <end position="854"/>
    </location>
</feature>
<feature type="region of interest" description="Disordered" evidence="1">
    <location>
        <begin position="766"/>
        <end position="884"/>
    </location>
</feature>
<gene>
    <name evidence="2" type="ORF">MEDL_62091</name>
</gene>
<feature type="compositionally biased region" description="Low complexity" evidence="1">
    <location>
        <begin position="833"/>
        <end position="842"/>
    </location>
</feature>
<feature type="compositionally biased region" description="Low complexity" evidence="1">
    <location>
        <begin position="809"/>
        <end position="818"/>
    </location>
</feature>
<comment type="caution">
    <text evidence="2">The sequence shown here is derived from an EMBL/GenBank/DDBJ whole genome shotgun (WGS) entry which is preliminary data.</text>
</comment>
<evidence type="ECO:0000313" key="3">
    <source>
        <dbReference type="Proteomes" id="UP000683360"/>
    </source>
</evidence>
<dbReference type="Gene3D" id="3.90.70.80">
    <property type="match status" value="1"/>
</dbReference>
<name>A0A8S3V9M9_MYTED</name>
<feature type="region of interest" description="Disordered" evidence="1">
    <location>
        <begin position="138"/>
        <end position="171"/>
    </location>
</feature>